<keyword evidence="2" id="KW-1185">Reference proteome</keyword>
<organism evidence="1 2">
    <name type="scientific">Nocardia pseudobrasiliensis</name>
    <dbReference type="NCBI Taxonomy" id="45979"/>
    <lineage>
        <taxon>Bacteria</taxon>
        <taxon>Bacillati</taxon>
        <taxon>Actinomycetota</taxon>
        <taxon>Actinomycetes</taxon>
        <taxon>Mycobacteriales</taxon>
        <taxon>Nocardiaceae</taxon>
        <taxon>Nocardia</taxon>
    </lineage>
</organism>
<evidence type="ECO:0008006" key="3">
    <source>
        <dbReference type="Google" id="ProtNLM"/>
    </source>
</evidence>
<protein>
    <recommendedName>
        <fullName evidence="3">CopG family transcriptional regulator</fullName>
    </recommendedName>
</protein>
<dbReference type="EMBL" id="QQBC01000013">
    <property type="protein sequence ID" value="RDI61715.1"/>
    <property type="molecule type" value="Genomic_DNA"/>
</dbReference>
<dbReference type="AlphaFoldDB" id="A0A370HTQ4"/>
<evidence type="ECO:0000313" key="1">
    <source>
        <dbReference type="EMBL" id="RDI61715.1"/>
    </source>
</evidence>
<proteinExistence type="predicted"/>
<dbReference type="RefSeq" id="WP_068008158.1">
    <property type="nucleotide sequence ID" value="NZ_QQBC01000013.1"/>
</dbReference>
<dbReference type="STRING" id="1210086.GCA_001613105_07465"/>
<dbReference type="Proteomes" id="UP000254869">
    <property type="component" value="Unassembled WGS sequence"/>
</dbReference>
<name>A0A370HTQ4_9NOCA</name>
<reference evidence="1 2" key="1">
    <citation type="submission" date="2018-07" db="EMBL/GenBank/DDBJ databases">
        <title>Genomic Encyclopedia of Type Strains, Phase IV (KMG-IV): sequencing the most valuable type-strain genomes for metagenomic binning, comparative biology and taxonomic classification.</title>
        <authorList>
            <person name="Goeker M."/>
        </authorList>
    </citation>
    <scope>NUCLEOTIDE SEQUENCE [LARGE SCALE GENOMIC DNA]</scope>
    <source>
        <strain evidence="1 2">DSM 44290</strain>
    </source>
</reference>
<evidence type="ECO:0000313" key="2">
    <source>
        <dbReference type="Proteomes" id="UP000254869"/>
    </source>
</evidence>
<comment type="caution">
    <text evidence="1">The sequence shown here is derived from an EMBL/GenBank/DDBJ whole genome shotgun (WGS) entry which is preliminary data.</text>
</comment>
<accession>A0A370HTQ4</accession>
<sequence length="80" mass="9104">MTQQLSVKIPDELDAQLRSAAGGNVSQWVVEAIQDRLDREMWEQSKQVDAALGITEEWMYEQLRARDAVRSEALRSRGDA</sequence>
<gene>
    <name evidence="1" type="ORF">DFR76_113217</name>
</gene>